<evidence type="ECO:0000313" key="1">
    <source>
        <dbReference type="EMBL" id="KAI6091682.1"/>
    </source>
</evidence>
<name>A0ACC0DFP9_9PEZI</name>
<reference evidence="1 2" key="1">
    <citation type="journal article" date="2022" name="New Phytol.">
        <title>Ecological generalism drives hyperdiversity of secondary metabolite gene clusters in xylarialean endophytes.</title>
        <authorList>
            <person name="Franco M.E.E."/>
            <person name="Wisecaver J.H."/>
            <person name="Arnold A.E."/>
            <person name="Ju Y.M."/>
            <person name="Slot J.C."/>
            <person name="Ahrendt S."/>
            <person name="Moore L.P."/>
            <person name="Eastman K.E."/>
            <person name="Scott K."/>
            <person name="Konkel Z."/>
            <person name="Mondo S.J."/>
            <person name="Kuo A."/>
            <person name="Hayes R.D."/>
            <person name="Haridas S."/>
            <person name="Andreopoulos B."/>
            <person name="Riley R."/>
            <person name="LaButti K."/>
            <person name="Pangilinan J."/>
            <person name="Lipzen A."/>
            <person name="Amirebrahimi M."/>
            <person name="Yan J."/>
            <person name="Adam C."/>
            <person name="Keymanesh K."/>
            <person name="Ng V."/>
            <person name="Louie K."/>
            <person name="Northen T."/>
            <person name="Drula E."/>
            <person name="Henrissat B."/>
            <person name="Hsieh H.M."/>
            <person name="Youens-Clark K."/>
            <person name="Lutzoni F."/>
            <person name="Miadlikowska J."/>
            <person name="Eastwood D.C."/>
            <person name="Hamelin R.C."/>
            <person name="Grigoriev I.V."/>
            <person name="U'Ren J.M."/>
        </authorList>
    </citation>
    <scope>NUCLEOTIDE SEQUENCE [LARGE SCALE GENOMIC DNA]</scope>
    <source>
        <strain evidence="1 2">ER1909</strain>
    </source>
</reference>
<gene>
    <name evidence="1" type="ORF">F4821DRAFT_189506</name>
</gene>
<comment type="caution">
    <text evidence="1">The sequence shown here is derived from an EMBL/GenBank/DDBJ whole genome shotgun (WGS) entry which is preliminary data.</text>
</comment>
<evidence type="ECO:0000313" key="2">
    <source>
        <dbReference type="Proteomes" id="UP001497680"/>
    </source>
</evidence>
<dbReference type="Proteomes" id="UP001497680">
    <property type="component" value="Unassembled WGS sequence"/>
</dbReference>
<dbReference type="EMBL" id="MU394286">
    <property type="protein sequence ID" value="KAI6091682.1"/>
    <property type="molecule type" value="Genomic_DNA"/>
</dbReference>
<accession>A0ACC0DFP9</accession>
<protein>
    <submittedName>
        <fullName evidence="1">Uncharacterized protein</fullName>
    </submittedName>
</protein>
<organism evidence="1 2">
    <name type="scientific">Hypoxylon rubiginosum</name>
    <dbReference type="NCBI Taxonomy" id="110542"/>
    <lineage>
        <taxon>Eukaryota</taxon>
        <taxon>Fungi</taxon>
        <taxon>Dikarya</taxon>
        <taxon>Ascomycota</taxon>
        <taxon>Pezizomycotina</taxon>
        <taxon>Sordariomycetes</taxon>
        <taxon>Xylariomycetidae</taxon>
        <taxon>Xylariales</taxon>
        <taxon>Hypoxylaceae</taxon>
        <taxon>Hypoxylon</taxon>
    </lineage>
</organism>
<sequence>MRRFNLRPMIISISIGAAWLATGALGQRIRVEEVEELTRPVVVDGATRAREGDNLPEEAMIEQIVSSEVPQATSIPEISGIPQVDVDPPFSNTQEGSPQPTESVVPISVLLFAGSPGPKDCRGNVMVNIQLPKPGSQHSIPKCYNVPGISQCGTFVGNMDDGCQARLFNEPNCLTFANLAVFTPEQRAVGGVFRSIEITCGIKGETPPPLNLPGIQLPPNAQQAVGKVNSQSNIPDIEVQATDYCSEPHWSGT</sequence>
<proteinExistence type="predicted"/>
<keyword evidence="2" id="KW-1185">Reference proteome</keyword>